<dbReference type="EMBL" id="AVOT02116508">
    <property type="protein sequence ID" value="MBW0583957.1"/>
    <property type="molecule type" value="Genomic_DNA"/>
</dbReference>
<dbReference type="Proteomes" id="UP000765509">
    <property type="component" value="Unassembled WGS sequence"/>
</dbReference>
<protein>
    <submittedName>
        <fullName evidence="2">Uncharacterized protein</fullName>
    </submittedName>
</protein>
<comment type="caution">
    <text evidence="2">The sequence shown here is derived from an EMBL/GenBank/DDBJ whole genome shotgun (WGS) entry which is preliminary data.</text>
</comment>
<evidence type="ECO:0000256" key="1">
    <source>
        <dbReference type="SAM" id="MobiDB-lite"/>
    </source>
</evidence>
<evidence type="ECO:0000313" key="3">
    <source>
        <dbReference type="Proteomes" id="UP000765509"/>
    </source>
</evidence>
<keyword evidence="3" id="KW-1185">Reference proteome</keyword>
<feature type="compositionally biased region" description="Polar residues" evidence="1">
    <location>
        <begin position="20"/>
        <end position="40"/>
    </location>
</feature>
<name>A0A9Q3Q5N3_9BASI</name>
<feature type="region of interest" description="Disordered" evidence="1">
    <location>
        <begin position="1"/>
        <end position="59"/>
    </location>
</feature>
<gene>
    <name evidence="2" type="ORF">O181_123672</name>
</gene>
<accession>A0A9Q3Q5N3</accession>
<reference evidence="2" key="1">
    <citation type="submission" date="2021-03" db="EMBL/GenBank/DDBJ databases">
        <title>Draft genome sequence of rust myrtle Austropuccinia psidii MF-1, a brazilian biotype.</title>
        <authorList>
            <person name="Quecine M.C."/>
            <person name="Pachon D.M.R."/>
            <person name="Bonatelli M.L."/>
            <person name="Correr F.H."/>
            <person name="Franceschini L.M."/>
            <person name="Leite T.F."/>
            <person name="Margarido G.R.A."/>
            <person name="Almeida C.A."/>
            <person name="Ferrarezi J.A."/>
            <person name="Labate C.A."/>
        </authorList>
    </citation>
    <scope>NUCLEOTIDE SEQUENCE</scope>
    <source>
        <strain evidence="2">MF-1</strain>
    </source>
</reference>
<organism evidence="2 3">
    <name type="scientific">Austropuccinia psidii MF-1</name>
    <dbReference type="NCBI Taxonomy" id="1389203"/>
    <lineage>
        <taxon>Eukaryota</taxon>
        <taxon>Fungi</taxon>
        <taxon>Dikarya</taxon>
        <taxon>Basidiomycota</taxon>
        <taxon>Pucciniomycotina</taxon>
        <taxon>Pucciniomycetes</taxon>
        <taxon>Pucciniales</taxon>
        <taxon>Sphaerophragmiaceae</taxon>
        <taxon>Austropuccinia</taxon>
    </lineage>
</organism>
<sequence length="119" mass="13401">MFSSHALGIEVESQSHENNQDPQVLPESQTPSSQKPNFKSYQKEKTVEPCSPTEDAGHDDLIFSGKVEIISKEEFVSNIAQTIPRLEKIQNDSKIPVYVCQKIAEAMILFKMDLNCKSM</sequence>
<proteinExistence type="predicted"/>
<evidence type="ECO:0000313" key="2">
    <source>
        <dbReference type="EMBL" id="MBW0583957.1"/>
    </source>
</evidence>
<dbReference type="AlphaFoldDB" id="A0A9Q3Q5N3"/>